<evidence type="ECO:0000256" key="3">
    <source>
        <dbReference type="ARBA" id="ARBA00023125"/>
    </source>
</evidence>
<dbReference type="InterPro" id="IPR000551">
    <property type="entry name" value="MerR-type_HTH_dom"/>
</dbReference>
<dbReference type="SUPFAM" id="SSF46955">
    <property type="entry name" value="Putative DNA-binding domain"/>
    <property type="match status" value="1"/>
</dbReference>
<dbReference type="Proteomes" id="UP000251800">
    <property type="component" value="Unassembled WGS sequence"/>
</dbReference>
<dbReference type="CDD" id="cd01104">
    <property type="entry name" value="HTH_MlrA-CarA"/>
    <property type="match status" value="1"/>
</dbReference>
<keyword evidence="4" id="KW-0804">Transcription</keyword>
<name>A0A383XRD7_9GAMM</name>
<evidence type="ECO:0000256" key="1">
    <source>
        <dbReference type="ARBA" id="ARBA00022491"/>
    </source>
</evidence>
<dbReference type="PANTHER" id="PTHR30204">
    <property type="entry name" value="REDOX-CYCLING DRUG-SENSING TRANSCRIPTIONAL ACTIVATOR SOXR"/>
    <property type="match status" value="1"/>
</dbReference>
<evidence type="ECO:0000259" key="5">
    <source>
        <dbReference type="PROSITE" id="PS50937"/>
    </source>
</evidence>
<dbReference type="PROSITE" id="PS50937">
    <property type="entry name" value="HTH_MERR_2"/>
    <property type="match status" value="1"/>
</dbReference>
<dbReference type="Pfam" id="PF13411">
    <property type="entry name" value="MerR_1"/>
    <property type="match status" value="1"/>
</dbReference>
<keyword evidence="3" id="KW-0238">DNA-binding</keyword>
<dbReference type="Gene3D" id="1.10.1660.10">
    <property type="match status" value="1"/>
</dbReference>
<dbReference type="GO" id="GO:0003700">
    <property type="term" value="F:DNA-binding transcription factor activity"/>
    <property type="evidence" value="ECO:0007669"/>
    <property type="project" value="InterPro"/>
</dbReference>
<protein>
    <recommendedName>
        <fullName evidence="5">HTH merR-type domain-containing protein</fullName>
    </recommendedName>
</protein>
<gene>
    <name evidence="6" type="ORF">DEH80_13270</name>
</gene>
<keyword evidence="7" id="KW-1185">Reference proteome</keyword>
<organism evidence="6 7">
    <name type="scientific">Abyssibacter profundi</name>
    <dbReference type="NCBI Taxonomy" id="2182787"/>
    <lineage>
        <taxon>Bacteria</taxon>
        <taxon>Pseudomonadati</taxon>
        <taxon>Pseudomonadota</taxon>
        <taxon>Gammaproteobacteria</taxon>
        <taxon>Chromatiales</taxon>
        <taxon>Oceanococcaceae</taxon>
        <taxon>Abyssibacter</taxon>
    </lineage>
</organism>
<comment type="caution">
    <text evidence="6">The sequence shown here is derived from an EMBL/GenBank/DDBJ whole genome shotgun (WGS) entry which is preliminary data.</text>
</comment>
<evidence type="ECO:0000313" key="7">
    <source>
        <dbReference type="Proteomes" id="UP000251800"/>
    </source>
</evidence>
<keyword evidence="1" id="KW-0678">Repressor</keyword>
<evidence type="ECO:0000313" key="6">
    <source>
        <dbReference type="EMBL" id="PWN55191.1"/>
    </source>
</evidence>
<keyword evidence="2" id="KW-0805">Transcription regulation</keyword>
<accession>A0A383XRD7</accession>
<sequence length="336" mass="37303">MPLFCGSRSLQAMNEVVEEGQSFRIGAVERATGIPANTIRVWERRYGLVNPARDETGTRLYSQDDVEYLRQVRSLIDAGDSIGYIATLDKSQIPARIESLASMPNRGNLRRRRTGLAPLLLVGPTLGDRLGDIDLPGYTIHASYASPAEARQASLPTHSNAIAVVETEQVTRSMAQELAAWRDDASLTALIVVYSYARKSDLEAIRDLGLLVLREPIDAEMLRHVLLTRKYWLAPEEQPGDYLSEPIPPQLFTKKELVALALVQTSVSCECPRHLAELLISLSAFERYSQLCEDRSTEDAAVHAMLRGATAHARATMEAALKRVVDHEKIDLSELR</sequence>
<feature type="domain" description="HTH merR-type" evidence="5">
    <location>
        <begin position="22"/>
        <end position="91"/>
    </location>
</feature>
<dbReference type="InterPro" id="IPR009061">
    <property type="entry name" value="DNA-bd_dom_put_sf"/>
</dbReference>
<evidence type="ECO:0000256" key="2">
    <source>
        <dbReference type="ARBA" id="ARBA00023015"/>
    </source>
</evidence>
<evidence type="ECO:0000256" key="4">
    <source>
        <dbReference type="ARBA" id="ARBA00023163"/>
    </source>
</evidence>
<dbReference type="GO" id="GO:0003677">
    <property type="term" value="F:DNA binding"/>
    <property type="evidence" value="ECO:0007669"/>
    <property type="project" value="UniProtKB-KW"/>
</dbReference>
<proteinExistence type="predicted"/>
<dbReference type="AlphaFoldDB" id="A0A383XRD7"/>
<reference evidence="6 7" key="1">
    <citation type="submission" date="2018-05" db="EMBL/GenBank/DDBJ databases">
        <title>Abyssibacter profundi OUC007T gen. nov., sp. nov, a marine bacterium isolated from seawater of the Mariana Trench.</title>
        <authorList>
            <person name="Zhou S."/>
        </authorList>
    </citation>
    <scope>NUCLEOTIDE SEQUENCE [LARGE SCALE GENOMIC DNA]</scope>
    <source>
        <strain evidence="6 7">OUC007</strain>
    </source>
</reference>
<dbReference type="SMART" id="SM00422">
    <property type="entry name" value="HTH_MERR"/>
    <property type="match status" value="1"/>
</dbReference>
<dbReference type="PANTHER" id="PTHR30204:SF69">
    <property type="entry name" value="MERR-FAMILY TRANSCRIPTIONAL REGULATOR"/>
    <property type="match status" value="1"/>
</dbReference>
<dbReference type="EMBL" id="QEQK01000012">
    <property type="protein sequence ID" value="PWN55191.1"/>
    <property type="molecule type" value="Genomic_DNA"/>
</dbReference>
<dbReference type="InterPro" id="IPR047057">
    <property type="entry name" value="MerR_fam"/>
</dbReference>
<dbReference type="OrthoDB" id="9800334at2"/>